<feature type="compositionally biased region" description="Acidic residues" evidence="1">
    <location>
        <begin position="73"/>
        <end position="82"/>
    </location>
</feature>
<proteinExistence type="predicted"/>
<organism evidence="2 3">
    <name type="scientific">Anisodus acutangulus</name>
    <dbReference type="NCBI Taxonomy" id="402998"/>
    <lineage>
        <taxon>Eukaryota</taxon>
        <taxon>Viridiplantae</taxon>
        <taxon>Streptophyta</taxon>
        <taxon>Embryophyta</taxon>
        <taxon>Tracheophyta</taxon>
        <taxon>Spermatophyta</taxon>
        <taxon>Magnoliopsida</taxon>
        <taxon>eudicotyledons</taxon>
        <taxon>Gunneridae</taxon>
        <taxon>Pentapetalae</taxon>
        <taxon>asterids</taxon>
        <taxon>lamiids</taxon>
        <taxon>Solanales</taxon>
        <taxon>Solanaceae</taxon>
        <taxon>Solanoideae</taxon>
        <taxon>Hyoscyameae</taxon>
        <taxon>Anisodus</taxon>
    </lineage>
</organism>
<dbReference type="Proteomes" id="UP001152561">
    <property type="component" value="Unassembled WGS sequence"/>
</dbReference>
<feature type="compositionally biased region" description="Basic and acidic residues" evidence="1">
    <location>
        <begin position="114"/>
        <end position="141"/>
    </location>
</feature>
<feature type="region of interest" description="Disordered" evidence="1">
    <location>
        <begin position="1"/>
        <end position="21"/>
    </location>
</feature>
<reference evidence="3" key="1">
    <citation type="journal article" date="2023" name="Proc. Natl. Acad. Sci. U.S.A.">
        <title>Genomic and structural basis for evolution of tropane alkaloid biosynthesis.</title>
        <authorList>
            <person name="Wanga Y.-J."/>
            <person name="Taina T."/>
            <person name="Yua J.-Y."/>
            <person name="Lia J."/>
            <person name="Xua B."/>
            <person name="Chenc J."/>
            <person name="D'Auriad J.C."/>
            <person name="Huanga J.-P."/>
            <person name="Huanga S.-X."/>
        </authorList>
    </citation>
    <scope>NUCLEOTIDE SEQUENCE [LARGE SCALE GENOMIC DNA]</scope>
    <source>
        <strain evidence="3">cv. KIB-2019</strain>
    </source>
</reference>
<evidence type="ECO:0000313" key="2">
    <source>
        <dbReference type="EMBL" id="KAJ8570958.1"/>
    </source>
</evidence>
<sequence length="284" mass="31697">MKVIGNSSENLEKVNQESENLDIGQKLKNVVVDDEAEIEQEDQKSDDIDECDNEREESDGGVNHNGDSGKEGDEVDVGEEDKADGGKDADEMDLVKDDKVDSERDEDEVDVGEEDKAYGDKYRDHSDASSHENADSVNKVEESDEGPSDQNKSEKEQKGLNDCSISQPESQLGGDESREESANHSKSGNGEETTQRGKTTIECLIYEGIPSIGRLITESTEPSFPRMLKWQKKSLWQHVDPCGDGRSHHANKEVHHFLVPTNREIYQPFVKDFVPLGQDFPDKN</sequence>
<evidence type="ECO:0000313" key="3">
    <source>
        <dbReference type="Proteomes" id="UP001152561"/>
    </source>
</evidence>
<accession>A0A9Q1RT35</accession>
<name>A0A9Q1RT35_9SOLA</name>
<feature type="region of interest" description="Disordered" evidence="1">
    <location>
        <begin position="34"/>
        <end position="199"/>
    </location>
</feature>
<gene>
    <name evidence="2" type="ORF">K7X08_037930</name>
</gene>
<feature type="compositionally biased region" description="Acidic residues" evidence="1">
    <location>
        <begin position="103"/>
        <end position="113"/>
    </location>
</feature>
<feature type="compositionally biased region" description="Polar residues" evidence="1">
    <location>
        <begin position="184"/>
        <end position="198"/>
    </location>
</feature>
<feature type="compositionally biased region" description="Basic and acidic residues" evidence="1">
    <location>
        <begin position="83"/>
        <end position="102"/>
    </location>
</feature>
<protein>
    <submittedName>
        <fullName evidence="2">Uncharacterized protein</fullName>
    </submittedName>
</protein>
<dbReference type="EMBL" id="JAJAGQ010000002">
    <property type="protein sequence ID" value="KAJ8570958.1"/>
    <property type="molecule type" value="Genomic_DNA"/>
</dbReference>
<evidence type="ECO:0000256" key="1">
    <source>
        <dbReference type="SAM" id="MobiDB-lite"/>
    </source>
</evidence>
<feature type="compositionally biased region" description="Acidic residues" evidence="1">
    <location>
        <begin position="47"/>
        <end position="59"/>
    </location>
</feature>
<comment type="caution">
    <text evidence="2">The sequence shown here is derived from an EMBL/GenBank/DDBJ whole genome shotgun (WGS) entry which is preliminary data.</text>
</comment>
<dbReference type="AlphaFoldDB" id="A0A9Q1RT35"/>
<keyword evidence="3" id="KW-1185">Reference proteome</keyword>